<evidence type="ECO:0000256" key="1">
    <source>
        <dbReference type="ARBA" id="ARBA00022741"/>
    </source>
</evidence>
<keyword evidence="1" id="KW-0547">Nucleotide-binding</keyword>
<organism evidence="6 7">
    <name type="scientific">Cyclospora cayetanensis</name>
    <dbReference type="NCBI Taxonomy" id="88456"/>
    <lineage>
        <taxon>Eukaryota</taxon>
        <taxon>Sar</taxon>
        <taxon>Alveolata</taxon>
        <taxon>Apicomplexa</taxon>
        <taxon>Conoidasida</taxon>
        <taxon>Coccidia</taxon>
        <taxon>Eucoccidiorida</taxon>
        <taxon>Eimeriorina</taxon>
        <taxon>Eimeriidae</taxon>
        <taxon>Cyclospora</taxon>
    </lineage>
</organism>
<dbReference type="OrthoDB" id="348669at2759"/>
<dbReference type="GeneID" id="34618287"/>
<dbReference type="InterPro" id="IPR027417">
    <property type="entry name" value="P-loop_NTPase"/>
</dbReference>
<dbReference type="GO" id="GO:0016787">
    <property type="term" value="F:hydrolase activity"/>
    <property type="evidence" value="ECO:0007669"/>
    <property type="project" value="UniProtKB-KW"/>
</dbReference>
<feature type="domain" description="SNF2 N-terminal" evidence="5">
    <location>
        <begin position="544"/>
        <end position="1323"/>
    </location>
</feature>
<dbReference type="InterPro" id="IPR050628">
    <property type="entry name" value="SNF2_RAD54_helicase_TF"/>
</dbReference>
<keyword evidence="6" id="KW-1185">Reference proteome</keyword>
<dbReference type="InterPro" id="IPR000330">
    <property type="entry name" value="SNF2_N"/>
</dbReference>
<dbReference type="SUPFAM" id="SSF52540">
    <property type="entry name" value="P-loop containing nucleoside triphosphate hydrolases"/>
    <property type="match status" value="1"/>
</dbReference>
<evidence type="ECO:0000313" key="6">
    <source>
        <dbReference type="Proteomes" id="UP000515125"/>
    </source>
</evidence>
<dbReference type="PANTHER" id="PTHR45626:SF14">
    <property type="entry name" value="ATP-DEPENDENT DNA HELICASE (EUROFUNG)"/>
    <property type="match status" value="1"/>
</dbReference>
<dbReference type="GO" id="GO:0008094">
    <property type="term" value="F:ATP-dependent activity, acting on DNA"/>
    <property type="evidence" value="ECO:0007669"/>
    <property type="project" value="TreeGrafter"/>
</dbReference>
<dbReference type="RefSeq" id="XP_026190409.1">
    <property type="nucleotide sequence ID" value="XM_026334624.1"/>
</dbReference>
<sequence length="1470" mass="160453">MKSAASAYYELYKPSRSTCSVSTGGQGYLWQLPQHAWAPLEGEWLSVHQQGLVGDQQSLNPRGEKERRRQAMDLASHLRAACTNGKRLDACKTSFFSSPGPWNGCSNAEGGREISQESSTLEQEASYVCLCVWVNLSDCLRGSASRDRPVSFSISSAEAFVLQHLLPLSFPLQSISLLLKEPPPVLTPLALAVIKRPYQYQGGEAQLKAVQGMQLSAAAKLASEGRHGGLLASASREWQALRASILNATDLEEWRHFLAFAAALLEASLPGGLMQQAHDPAFEGSHGLYELHQRQEREKIHSRLWLEAVEAAIMRGPCICGGWGCLLHCALAPQAATVARHFDFAAARGWGVKVDPAVDGKGSAAFSQLLHRACASQGLQGRPVQPQAGPSVDALSTAASLRALHSSEVASPEDTPQQHTPKSHQPQQQKGLSSPCAAPCPCRLCALSSLQLHRVLCLLDPLSLAVFSCTSKAHWVAAQVVVSGLEAVGSSWIHSPGVRPFWEESDGEEGGLQRIPGNLPAAARRGAVAGGRGRRSATGGLFRHQVHALLWLRHRERQNAPQQPPADLHQSWRLLGNRLAAQKVAEEGSRAEKVVRRLKSDLLSPSAPSGGGIGRDGELDSETAWPWPRRNDCRPADDLLKNMCTWIELPLPRSSWLSEARSRRAAQKENLTALQADKSSPAAQPPTTAFRVEESQGLRLLQGQGKCLRVFSSSHPKDLVLLGDRCGAAEACTTSAASSAEGGPAILLPHLLETAQSRGDFSLYVASDLKVALLGYSGGSFESSYDQDVEGRRRQPDAACVGGMFCDDPGLGKTLSLLSLAVLCKSRKHMPPRHVWPPPASIPSSTSQAAAEHATEEVLQAPLMRKTRTRTRQARMLGGASRTAGNPCKAKVHDTADEINCREQRCHHSITPNTSRYAASALPASPPLGILATQSGSAHHRLSRDENLSLVHNLWRIPSSTVREHFQGRRELDIVETRGRMRHLVAEIYPEAGLWTAYIFHMQTCLSEATGTWRFVKIDFQALRLSFATMIREECLAHIVSIWWYLLCSASPGQPTFPPQEPLLPIEGSQRLAEDLCRGRVLSEWQLKGGEEKTAALRSKLQRIYRDLHIDSTISRPNHHGLMLSSQISDAVRQVEQQTAQAKKLLSARDAENTLALEPNPSVQTPGGALQVKMEERPCEGNQEDSALASTDPPPPKRQCRSPAACVTEAKAGVEAPTPPSSTSVPGSSPDQATLSHVPLLRGRILRSPPQYLCSNTTLVICPPFLARHWEAQLEQWFGWHHLPPSERVKVLVFERPAELASVSRFDIAASDIVVVTTNVLTKEFSRCLANPLETPEQQKQQPRRRSECLASGAAAEERFWDQLMLRDEESEGIDSEEMTLLQRLASVMPRDQQQKLASVLKRRSRQPQSSLFTSPGSAAGARGISRIQCAKSPLLGVHFERIAVDEGHRLAQSGSLHVQLACTLRANKR</sequence>
<proteinExistence type="predicted"/>
<feature type="compositionally biased region" description="Polar residues" evidence="4">
    <location>
        <begin position="414"/>
        <end position="431"/>
    </location>
</feature>
<dbReference type="PANTHER" id="PTHR45626">
    <property type="entry name" value="TRANSCRIPTION TERMINATION FACTOR 2-RELATED"/>
    <property type="match status" value="1"/>
</dbReference>
<feature type="region of interest" description="Disordered" evidence="4">
    <location>
        <begin position="407"/>
        <end position="432"/>
    </location>
</feature>
<feature type="region of interest" description="Disordered" evidence="4">
    <location>
        <begin position="1176"/>
        <end position="1234"/>
    </location>
</feature>
<dbReference type="GO" id="GO:0005634">
    <property type="term" value="C:nucleus"/>
    <property type="evidence" value="ECO:0007669"/>
    <property type="project" value="TreeGrafter"/>
</dbReference>
<feature type="compositionally biased region" description="Low complexity" evidence="4">
    <location>
        <begin position="1221"/>
        <end position="1230"/>
    </location>
</feature>
<dbReference type="Proteomes" id="UP000515125">
    <property type="component" value="Unplaced"/>
</dbReference>
<dbReference type="GO" id="GO:0006281">
    <property type="term" value="P:DNA repair"/>
    <property type="evidence" value="ECO:0007669"/>
    <property type="project" value="TreeGrafter"/>
</dbReference>
<keyword evidence="3" id="KW-0067">ATP-binding</keyword>
<reference evidence="7" key="1">
    <citation type="submission" date="2025-08" db="UniProtKB">
        <authorList>
            <consortium name="RefSeq"/>
        </authorList>
    </citation>
    <scope>IDENTIFICATION</scope>
</reference>
<accession>A0A6P6RS71</accession>
<name>A0A6P6RS71_9EIME</name>
<keyword evidence="2" id="KW-0378">Hydrolase</keyword>
<evidence type="ECO:0000256" key="3">
    <source>
        <dbReference type="ARBA" id="ARBA00022840"/>
    </source>
</evidence>
<evidence type="ECO:0000256" key="2">
    <source>
        <dbReference type="ARBA" id="ARBA00022801"/>
    </source>
</evidence>
<protein>
    <submittedName>
        <fullName evidence="7">Uncharacterized protein LOC34618287</fullName>
    </submittedName>
</protein>
<dbReference type="Pfam" id="PF00176">
    <property type="entry name" value="SNF2-rel_dom"/>
    <property type="match status" value="1"/>
</dbReference>
<evidence type="ECO:0000313" key="7">
    <source>
        <dbReference type="RefSeq" id="XP_026190409.1"/>
    </source>
</evidence>
<dbReference type="GO" id="GO:0005524">
    <property type="term" value="F:ATP binding"/>
    <property type="evidence" value="ECO:0007669"/>
    <property type="project" value="UniProtKB-KW"/>
</dbReference>
<evidence type="ECO:0000256" key="4">
    <source>
        <dbReference type="SAM" id="MobiDB-lite"/>
    </source>
</evidence>
<evidence type="ECO:0000259" key="5">
    <source>
        <dbReference type="Pfam" id="PF00176"/>
    </source>
</evidence>
<feature type="region of interest" description="Disordered" evidence="4">
    <location>
        <begin position="602"/>
        <end position="621"/>
    </location>
</feature>
<gene>
    <name evidence="7" type="primary">LOC34618287</name>
</gene>